<dbReference type="SUPFAM" id="SSF47923">
    <property type="entry name" value="Ypt/Rab-GAP domain of gyp1p"/>
    <property type="match status" value="1"/>
</dbReference>
<dbReference type="InterPro" id="IPR042507">
    <property type="entry name" value="TBC1D19"/>
</dbReference>
<accession>A0AAD5PZQ0</accession>
<dbReference type="PANTHER" id="PTHR16110">
    <property type="entry name" value="TBC1 DOMAIN FAMILY MEMBER 19"/>
    <property type="match status" value="1"/>
</dbReference>
<reference evidence="3 4" key="1">
    <citation type="submission" date="2022-05" db="EMBL/GenBank/DDBJ databases">
        <title>A multi-omics perspective on studying reproductive biology in Daphnia sinensis.</title>
        <authorList>
            <person name="Jia J."/>
        </authorList>
    </citation>
    <scope>NUCLEOTIDE SEQUENCE [LARGE SCALE GENOMIC DNA]</scope>
    <source>
        <strain evidence="3 4">WSL</strain>
    </source>
</reference>
<evidence type="ECO:0000313" key="3">
    <source>
        <dbReference type="EMBL" id="KAI9562244.1"/>
    </source>
</evidence>
<organism evidence="3 4">
    <name type="scientific">Daphnia sinensis</name>
    <dbReference type="NCBI Taxonomy" id="1820382"/>
    <lineage>
        <taxon>Eukaryota</taxon>
        <taxon>Metazoa</taxon>
        <taxon>Ecdysozoa</taxon>
        <taxon>Arthropoda</taxon>
        <taxon>Crustacea</taxon>
        <taxon>Branchiopoda</taxon>
        <taxon>Diplostraca</taxon>
        <taxon>Cladocera</taxon>
        <taxon>Anomopoda</taxon>
        <taxon>Daphniidae</taxon>
        <taxon>Daphnia</taxon>
        <taxon>Daphnia similis group</taxon>
    </lineage>
</organism>
<evidence type="ECO:0000256" key="1">
    <source>
        <dbReference type="SAM" id="Phobius"/>
    </source>
</evidence>
<dbReference type="PANTHER" id="PTHR16110:SF1">
    <property type="entry name" value="TBC1 DOMAIN FAMILY MEMBER 19"/>
    <property type="match status" value="1"/>
</dbReference>
<dbReference type="Gene3D" id="1.10.472.80">
    <property type="entry name" value="Ypt/Rab-GAP domain of gyp1p, domain 3"/>
    <property type="match status" value="1"/>
</dbReference>
<sequence>MYIKYWSRLHRLSSHGQGIVSLSILFERLLQQQEPELWIHCLNNNIEPLRIAMPWMVQAFSGFLIPEQLLFLWDLILGFDSLLLLPLLAASVFSLRRENLHRILSHDSAETILSDLSTIQVVPLLQMALAQQTG</sequence>
<dbReference type="AlphaFoldDB" id="A0AAD5PZQ0"/>
<proteinExistence type="predicted"/>
<evidence type="ECO:0000259" key="2">
    <source>
        <dbReference type="Pfam" id="PF00566"/>
    </source>
</evidence>
<evidence type="ECO:0000313" key="4">
    <source>
        <dbReference type="Proteomes" id="UP000820818"/>
    </source>
</evidence>
<protein>
    <recommendedName>
        <fullName evidence="2">Rab-GAP TBC domain-containing protein</fullName>
    </recommendedName>
</protein>
<name>A0AAD5PZQ0_9CRUS</name>
<dbReference type="InterPro" id="IPR035969">
    <property type="entry name" value="Rab-GAP_TBC_sf"/>
</dbReference>
<feature type="domain" description="Rab-GAP TBC" evidence="2">
    <location>
        <begin position="15"/>
        <end position="100"/>
    </location>
</feature>
<dbReference type="EMBL" id="WJBH02000003">
    <property type="protein sequence ID" value="KAI9562244.1"/>
    <property type="molecule type" value="Genomic_DNA"/>
</dbReference>
<keyword evidence="1" id="KW-0812">Transmembrane</keyword>
<feature type="transmembrane region" description="Helical" evidence="1">
    <location>
        <begin position="70"/>
        <end position="95"/>
    </location>
</feature>
<gene>
    <name evidence="3" type="ORF">GHT06_013209</name>
</gene>
<comment type="caution">
    <text evidence="3">The sequence shown here is derived from an EMBL/GenBank/DDBJ whole genome shotgun (WGS) entry which is preliminary data.</text>
</comment>
<dbReference type="InterPro" id="IPR000195">
    <property type="entry name" value="Rab-GAP-TBC_dom"/>
</dbReference>
<keyword evidence="1" id="KW-1133">Transmembrane helix</keyword>
<keyword evidence="1" id="KW-0472">Membrane</keyword>
<dbReference type="Pfam" id="PF00566">
    <property type="entry name" value="RabGAP-TBC"/>
    <property type="match status" value="1"/>
</dbReference>
<dbReference type="Proteomes" id="UP000820818">
    <property type="component" value="Linkage Group LG3"/>
</dbReference>
<keyword evidence="4" id="KW-1185">Reference proteome</keyword>